<dbReference type="Proteomes" id="UP001139369">
    <property type="component" value="Unassembled WGS sequence"/>
</dbReference>
<protein>
    <submittedName>
        <fullName evidence="1">DUF6168 family protein</fullName>
    </submittedName>
</protein>
<evidence type="ECO:0000313" key="2">
    <source>
        <dbReference type="Proteomes" id="UP001139369"/>
    </source>
</evidence>
<dbReference type="AlphaFoldDB" id="A0A9X2ALQ0"/>
<gene>
    <name evidence="1" type="ORF">MC378_10010</name>
</gene>
<dbReference type="InterPro" id="IPR046166">
    <property type="entry name" value="DUF6168"/>
</dbReference>
<dbReference type="Pfam" id="PF19665">
    <property type="entry name" value="DUF6168"/>
    <property type="match status" value="1"/>
</dbReference>
<accession>A0A9X2ALQ0</accession>
<dbReference type="EMBL" id="JAKQYM010000006">
    <property type="protein sequence ID" value="MCI2229500.1"/>
    <property type="molecule type" value="Genomic_DNA"/>
</dbReference>
<evidence type="ECO:0000313" key="1">
    <source>
        <dbReference type="EMBL" id="MCI2229500.1"/>
    </source>
</evidence>
<sequence>MIRSIFFCSLTFFTLFFISFYLHESYIEKQAVILPFSLKKVYLFHLGFSLLICINFQLFSTVDKIFEQLGFIYLGTLFFKIILFCAIFYQPLFTEESLSQMSQISLFIPMILFLLTETFFVARILNQKE</sequence>
<keyword evidence="2" id="KW-1185">Reference proteome</keyword>
<comment type="caution">
    <text evidence="1">The sequence shown here is derived from an EMBL/GenBank/DDBJ whole genome shotgun (WGS) entry which is preliminary data.</text>
</comment>
<organism evidence="1 2">
    <name type="scientific">Polaribacter marinus</name>
    <dbReference type="NCBI Taxonomy" id="2916838"/>
    <lineage>
        <taxon>Bacteria</taxon>
        <taxon>Pseudomonadati</taxon>
        <taxon>Bacteroidota</taxon>
        <taxon>Flavobacteriia</taxon>
        <taxon>Flavobacteriales</taxon>
        <taxon>Flavobacteriaceae</taxon>
    </lineage>
</organism>
<name>A0A9X2ALQ0_9FLAO</name>
<proteinExistence type="predicted"/>
<reference evidence="1" key="1">
    <citation type="submission" date="2022-02" db="EMBL/GenBank/DDBJ databases">
        <title>Polaribacter sp. MSW13, isolated from seawater.</title>
        <authorList>
            <person name="Kristyanto S."/>
            <person name="Jung J."/>
            <person name="Jeon C.O."/>
        </authorList>
    </citation>
    <scope>NUCLEOTIDE SEQUENCE</scope>
    <source>
        <strain evidence="1">MSW13</strain>
    </source>
</reference>
<dbReference type="RefSeq" id="WP_242178622.1">
    <property type="nucleotide sequence ID" value="NZ_JAKQYM010000006.1"/>
</dbReference>